<keyword evidence="9 11" id="KW-0472">Membrane</keyword>
<dbReference type="PROSITE" id="PS00449">
    <property type="entry name" value="ATPASE_A"/>
    <property type="match status" value="1"/>
</dbReference>
<evidence type="ECO:0000256" key="10">
    <source>
        <dbReference type="ARBA" id="ARBA00023310"/>
    </source>
</evidence>
<sequence length="310" mass="33248">MFVHGLGSPRSRHTPIVGCAHGAHQPARLKNHQGDVLSAESLLTLTSQAQIVAQEGSGFHGPTLADFFPPALLFEGTIFEFNRITLVRLISTAVLVLLFWLAARNPKLVPSRGQSLGELAVDFVRTGVAEESLGKELGRRYTPLLVVIFFGVLAMNITGIVPFLNIAGSSVVGVPLVFALISYVAFIVAGVKAQGGSQFLKSQLFPPGVPWPIYIILTPIEFLSTFIIRPATLTVRLVANMLAGHLLLVLCFAATNFLFTEASGAMAPLGALTLAAGFAFTLFEIFVAVLQAYVFTVLTTVYIQLSVESH</sequence>
<comment type="similarity">
    <text evidence="2 11 12">Belongs to the ATPase A chain family.</text>
</comment>
<dbReference type="KEGG" id="gyu:FE374_13410"/>
<dbReference type="InterPro" id="IPR023011">
    <property type="entry name" value="ATP_synth_F0_asu_AS"/>
</dbReference>
<evidence type="ECO:0000256" key="8">
    <source>
        <dbReference type="ARBA" id="ARBA00023065"/>
    </source>
</evidence>
<reference evidence="13 14" key="1">
    <citation type="submission" date="2019-05" db="EMBL/GenBank/DDBJ databases">
        <title>Georgenia *** sp. nov., and Georgenia *** sp. nov., isolated from the intestinal contents of plateau pika (Ochotona curzoniae) in the Qinghai-Tibet plateau of China.</title>
        <authorList>
            <person name="Tian Z."/>
        </authorList>
    </citation>
    <scope>NUCLEOTIDE SEQUENCE [LARGE SCALE GENOMIC DNA]</scope>
    <source>
        <strain evidence="13 14">Z443</strain>
    </source>
</reference>
<evidence type="ECO:0000256" key="4">
    <source>
        <dbReference type="ARBA" id="ARBA00022547"/>
    </source>
</evidence>
<dbReference type="GO" id="GO:0046933">
    <property type="term" value="F:proton-transporting ATP synthase activity, rotational mechanism"/>
    <property type="evidence" value="ECO:0007669"/>
    <property type="project" value="UniProtKB-UniRule"/>
</dbReference>
<dbReference type="CDD" id="cd00310">
    <property type="entry name" value="ATP-synt_Fo_a_6"/>
    <property type="match status" value="1"/>
</dbReference>
<comment type="subcellular location">
    <subcellularLocation>
        <location evidence="11 12">Cell membrane</location>
        <topology evidence="11 12">Multi-pass membrane protein</topology>
    </subcellularLocation>
    <subcellularLocation>
        <location evidence="1">Membrane</location>
        <topology evidence="1">Multi-pass membrane protein</topology>
    </subcellularLocation>
</comment>
<evidence type="ECO:0000256" key="11">
    <source>
        <dbReference type="HAMAP-Rule" id="MF_01393"/>
    </source>
</evidence>
<dbReference type="GO" id="GO:0005886">
    <property type="term" value="C:plasma membrane"/>
    <property type="evidence" value="ECO:0007669"/>
    <property type="project" value="UniProtKB-SubCell"/>
</dbReference>
<name>A0A5B8C5H5_9MICO</name>
<dbReference type="PRINTS" id="PR00123">
    <property type="entry name" value="ATPASEA"/>
</dbReference>
<evidence type="ECO:0000256" key="6">
    <source>
        <dbReference type="ARBA" id="ARBA00022781"/>
    </source>
</evidence>
<dbReference type="InterPro" id="IPR045083">
    <property type="entry name" value="ATP_synth_F0_asu_bact/mt"/>
</dbReference>
<keyword evidence="4 11" id="KW-0138">CF(0)</keyword>
<evidence type="ECO:0000313" key="13">
    <source>
        <dbReference type="EMBL" id="QDC25477.1"/>
    </source>
</evidence>
<feature type="transmembrane region" description="Helical" evidence="11">
    <location>
        <begin position="237"/>
        <end position="259"/>
    </location>
</feature>
<gene>
    <name evidence="11 13" type="primary">atpB</name>
    <name evidence="13" type="ORF">FE374_13410</name>
</gene>
<keyword evidence="3 11" id="KW-0813">Transport</keyword>
<dbReference type="Proteomes" id="UP000314616">
    <property type="component" value="Chromosome"/>
</dbReference>
<dbReference type="AlphaFoldDB" id="A0A5B8C5H5"/>
<accession>A0A5B8C5H5</accession>
<feature type="transmembrane region" description="Helical" evidence="11">
    <location>
        <begin position="141"/>
        <end position="164"/>
    </location>
</feature>
<evidence type="ECO:0000313" key="14">
    <source>
        <dbReference type="Proteomes" id="UP000314616"/>
    </source>
</evidence>
<evidence type="ECO:0000256" key="9">
    <source>
        <dbReference type="ARBA" id="ARBA00023136"/>
    </source>
</evidence>
<evidence type="ECO:0000256" key="12">
    <source>
        <dbReference type="RuleBase" id="RU000483"/>
    </source>
</evidence>
<keyword evidence="8 11" id="KW-0406">Ion transport</keyword>
<feature type="transmembrane region" description="Helical" evidence="11">
    <location>
        <begin position="171"/>
        <end position="191"/>
    </location>
</feature>
<dbReference type="InterPro" id="IPR000568">
    <property type="entry name" value="ATP_synth_F0_asu"/>
</dbReference>
<keyword evidence="6 11" id="KW-0375">Hydrogen ion transport</keyword>
<dbReference type="GO" id="GO:0045259">
    <property type="term" value="C:proton-transporting ATP synthase complex"/>
    <property type="evidence" value="ECO:0007669"/>
    <property type="project" value="UniProtKB-KW"/>
</dbReference>
<keyword evidence="11" id="KW-1003">Cell membrane</keyword>
<dbReference type="InterPro" id="IPR035908">
    <property type="entry name" value="F0_ATP_A_sf"/>
</dbReference>
<dbReference type="Gene3D" id="1.20.120.220">
    <property type="entry name" value="ATP synthase, F0 complex, subunit A"/>
    <property type="match status" value="1"/>
</dbReference>
<dbReference type="PANTHER" id="PTHR11410:SF0">
    <property type="entry name" value="ATP SYNTHASE SUBUNIT A"/>
    <property type="match status" value="1"/>
</dbReference>
<evidence type="ECO:0000256" key="5">
    <source>
        <dbReference type="ARBA" id="ARBA00022692"/>
    </source>
</evidence>
<organism evidence="13 14">
    <name type="scientific">Georgenia yuyongxinii</name>
    <dbReference type="NCBI Taxonomy" id="2589797"/>
    <lineage>
        <taxon>Bacteria</taxon>
        <taxon>Bacillati</taxon>
        <taxon>Actinomycetota</taxon>
        <taxon>Actinomycetes</taxon>
        <taxon>Micrococcales</taxon>
        <taxon>Bogoriellaceae</taxon>
        <taxon>Georgenia</taxon>
    </lineage>
</organism>
<feature type="transmembrane region" description="Helical" evidence="11">
    <location>
        <begin position="271"/>
        <end position="303"/>
    </location>
</feature>
<comment type="function">
    <text evidence="11 12">Key component of the proton channel; it plays a direct role in the translocation of protons across the membrane.</text>
</comment>
<feature type="transmembrane region" description="Helical" evidence="11">
    <location>
        <begin position="86"/>
        <end position="103"/>
    </location>
</feature>
<dbReference type="Pfam" id="PF00119">
    <property type="entry name" value="ATP-synt_A"/>
    <property type="match status" value="1"/>
</dbReference>
<keyword evidence="5 11" id="KW-0812">Transmembrane</keyword>
<dbReference type="SUPFAM" id="SSF81336">
    <property type="entry name" value="F1F0 ATP synthase subunit A"/>
    <property type="match status" value="1"/>
</dbReference>
<dbReference type="NCBIfam" id="TIGR01131">
    <property type="entry name" value="ATP_synt_6_or_A"/>
    <property type="match status" value="1"/>
</dbReference>
<feature type="transmembrane region" description="Helical" evidence="11">
    <location>
        <begin position="211"/>
        <end position="228"/>
    </location>
</feature>
<evidence type="ECO:0000256" key="1">
    <source>
        <dbReference type="ARBA" id="ARBA00004141"/>
    </source>
</evidence>
<protein>
    <recommendedName>
        <fullName evidence="11 12">ATP synthase subunit a</fullName>
    </recommendedName>
    <alternativeName>
        <fullName evidence="11">ATP synthase F0 sector subunit a</fullName>
    </alternativeName>
    <alternativeName>
        <fullName evidence="11">F-ATPase subunit 6</fullName>
    </alternativeName>
</protein>
<proteinExistence type="inferred from homology"/>
<dbReference type="PANTHER" id="PTHR11410">
    <property type="entry name" value="ATP SYNTHASE SUBUNIT A"/>
    <property type="match status" value="1"/>
</dbReference>
<evidence type="ECO:0000256" key="2">
    <source>
        <dbReference type="ARBA" id="ARBA00006810"/>
    </source>
</evidence>
<keyword evidence="7 11" id="KW-1133">Transmembrane helix</keyword>
<evidence type="ECO:0000256" key="7">
    <source>
        <dbReference type="ARBA" id="ARBA00022989"/>
    </source>
</evidence>
<dbReference type="EMBL" id="CP040915">
    <property type="protein sequence ID" value="QDC25477.1"/>
    <property type="molecule type" value="Genomic_DNA"/>
</dbReference>
<dbReference type="OrthoDB" id="9809130at2"/>
<evidence type="ECO:0000256" key="3">
    <source>
        <dbReference type="ARBA" id="ARBA00022448"/>
    </source>
</evidence>
<dbReference type="RefSeq" id="WP_139929690.1">
    <property type="nucleotide sequence ID" value="NZ_CP040915.1"/>
</dbReference>
<dbReference type="HAMAP" id="MF_01393">
    <property type="entry name" value="ATP_synth_a_bact"/>
    <property type="match status" value="1"/>
</dbReference>
<keyword evidence="10 11" id="KW-0066">ATP synthesis</keyword>